<keyword evidence="1" id="KW-1133">Transmembrane helix</keyword>
<dbReference type="KEGG" id="syw:SYNW0950"/>
<dbReference type="InterPro" id="IPR001387">
    <property type="entry name" value="Cro/C1-type_HTH"/>
</dbReference>
<gene>
    <name evidence="2" type="ordered locus">SYNW0950</name>
</gene>
<name>Q7U7N1_PARMW</name>
<dbReference type="GO" id="GO:0003677">
    <property type="term" value="F:DNA binding"/>
    <property type="evidence" value="ECO:0007669"/>
    <property type="project" value="InterPro"/>
</dbReference>
<protein>
    <recommendedName>
        <fullName evidence="4">Helix-turn-helix domain-containing protein</fullName>
    </recommendedName>
</protein>
<dbReference type="EMBL" id="BX569691">
    <property type="protein sequence ID" value="CAE07465.1"/>
    <property type="molecule type" value="Genomic_DNA"/>
</dbReference>
<proteinExistence type="predicted"/>
<dbReference type="SUPFAM" id="SSF47413">
    <property type="entry name" value="lambda repressor-like DNA-binding domains"/>
    <property type="match status" value="1"/>
</dbReference>
<keyword evidence="1" id="KW-0472">Membrane</keyword>
<dbReference type="AlphaFoldDB" id="Q7U7N1"/>
<dbReference type="Proteomes" id="UP000001422">
    <property type="component" value="Chromosome"/>
</dbReference>
<keyword evidence="3" id="KW-1185">Reference proteome</keyword>
<sequence length="305" mass="34121">MRLTFLRPWRRRSRSQETVPDQLSRDEQLRELGQMMKQHREAEGLTLRELAHETRITTPVIEALERGWSDRLPERAYLASMLPQLERRLALMPGVLEPVLPPAVDRQRQLNLSQRRFTLGSIDVFTTWQGSVVYALLIGLSVLMINRQQQNLALRNSQSLEPVRADLRGLDQTAVLPGGDSQLKALRPLDQARQRQPLDWLNAAGGPPLSRPGVLTLQLTQPRQLQLSSGGGDRLQLQLQAGTATLQLLAPVQVVVTPPLDKADQLLWNGRVLQADTTIPGTYRVEAPGAARLAPLWPQMDSPSP</sequence>
<dbReference type="CDD" id="cd00093">
    <property type="entry name" value="HTH_XRE"/>
    <property type="match status" value="1"/>
</dbReference>
<evidence type="ECO:0008006" key="4">
    <source>
        <dbReference type="Google" id="ProtNLM"/>
    </source>
</evidence>
<dbReference type="STRING" id="84588.SYNW0950"/>
<dbReference type="RefSeq" id="WP_011127815.1">
    <property type="nucleotide sequence ID" value="NC_005070.1"/>
</dbReference>
<dbReference type="Pfam" id="PF13413">
    <property type="entry name" value="HTH_25"/>
    <property type="match status" value="1"/>
</dbReference>
<feature type="transmembrane region" description="Helical" evidence="1">
    <location>
        <begin position="124"/>
        <end position="145"/>
    </location>
</feature>
<dbReference type="Gene3D" id="1.10.260.40">
    <property type="entry name" value="lambda repressor-like DNA-binding domains"/>
    <property type="match status" value="1"/>
</dbReference>
<dbReference type="eggNOG" id="COG1426">
    <property type="taxonomic scope" value="Bacteria"/>
</dbReference>
<reference evidence="2 3" key="1">
    <citation type="journal article" date="2003" name="Nature">
        <title>The genome of a motile marine Synechococcus.</title>
        <authorList>
            <person name="Palenik B."/>
            <person name="Brahamsha B."/>
            <person name="Larimer F."/>
            <person name="Land M."/>
            <person name="Hauser L."/>
            <person name="Chain P."/>
            <person name="Lamerdin J."/>
            <person name="Regala W."/>
            <person name="Allen E.A."/>
            <person name="McCarren J."/>
            <person name="Paulsen I."/>
            <person name="Dufresne A."/>
            <person name="Partensky F."/>
            <person name="Webb E."/>
            <person name="Waterbury J."/>
        </authorList>
    </citation>
    <scope>NUCLEOTIDE SEQUENCE [LARGE SCALE GENOMIC DNA]</scope>
    <source>
        <strain evidence="2 3">WH8102</strain>
    </source>
</reference>
<accession>Q7U7N1</accession>
<dbReference type="InterPro" id="IPR010982">
    <property type="entry name" value="Lambda_DNA-bd_dom_sf"/>
</dbReference>
<evidence type="ECO:0000313" key="2">
    <source>
        <dbReference type="EMBL" id="CAE07465.1"/>
    </source>
</evidence>
<dbReference type="HOGENOM" id="CLU_969527_0_0_3"/>
<evidence type="ECO:0000313" key="3">
    <source>
        <dbReference type="Proteomes" id="UP000001422"/>
    </source>
</evidence>
<organism evidence="2 3">
    <name type="scientific">Parasynechococcus marenigrum (strain WH8102)</name>
    <dbReference type="NCBI Taxonomy" id="84588"/>
    <lineage>
        <taxon>Bacteria</taxon>
        <taxon>Bacillati</taxon>
        <taxon>Cyanobacteriota</taxon>
        <taxon>Cyanophyceae</taxon>
        <taxon>Synechococcales</taxon>
        <taxon>Prochlorococcaceae</taxon>
        <taxon>Parasynechococcus</taxon>
        <taxon>Parasynechococcus marenigrum</taxon>
    </lineage>
</organism>
<evidence type="ECO:0000256" key="1">
    <source>
        <dbReference type="SAM" id="Phobius"/>
    </source>
</evidence>
<keyword evidence="1" id="KW-0812">Transmembrane</keyword>